<sequence length="119" mass="13302">SQGPNHPDLQWSLQSPHPDSHQKLGSTVKPQQPQPSPDEECAQEEDDQSHNARGIPPLSHLISCLLCWCLELPLLLLPAAFQYRPEGECPTILNCLPHPQPPKLRPLHALEWGQRSSCN</sequence>
<name>A0A452IX04_9SAUR</name>
<feature type="region of interest" description="Disordered" evidence="1">
    <location>
        <begin position="1"/>
        <end position="53"/>
    </location>
</feature>
<evidence type="ECO:0000313" key="2">
    <source>
        <dbReference type="Ensembl" id="ENSGAGP00000032621.1"/>
    </source>
</evidence>
<keyword evidence="3" id="KW-1185">Reference proteome</keyword>
<organism evidence="2 3">
    <name type="scientific">Gopherus agassizii</name>
    <name type="common">Agassiz's desert tortoise</name>
    <dbReference type="NCBI Taxonomy" id="38772"/>
    <lineage>
        <taxon>Eukaryota</taxon>
        <taxon>Metazoa</taxon>
        <taxon>Chordata</taxon>
        <taxon>Craniata</taxon>
        <taxon>Vertebrata</taxon>
        <taxon>Euteleostomi</taxon>
        <taxon>Archelosauria</taxon>
        <taxon>Testudinata</taxon>
        <taxon>Testudines</taxon>
        <taxon>Cryptodira</taxon>
        <taxon>Durocryptodira</taxon>
        <taxon>Testudinoidea</taxon>
        <taxon>Testudinidae</taxon>
        <taxon>Gopherus</taxon>
    </lineage>
</organism>
<reference evidence="3" key="1">
    <citation type="journal article" date="2017" name="PLoS ONE">
        <title>The Agassiz's desert tortoise genome provides a resource for the conservation of a threatened species.</title>
        <authorList>
            <person name="Tollis M."/>
            <person name="DeNardo D.F."/>
            <person name="Cornelius J.A."/>
            <person name="Dolby G.A."/>
            <person name="Edwards T."/>
            <person name="Henen B.T."/>
            <person name="Karl A.E."/>
            <person name="Murphy R.W."/>
            <person name="Kusumi K."/>
        </authorList>
    </citation>
    <scope>NUCLEOTIDE SEQUENCE [LARGE SCALE GENOMIC DNA]</scope>
</reference>
<evidence type="ECO:0000313" key="3">
    <source>
        <dbReference type="Proteomes" id="UP000291020"/>
    </source>
</evidence>
<evidence type="ECO:0000256" key="1">
    <source>
        <dbReference type="SAM" id="MobiDB-lite"/>
    </source>
</evidence>
<dbReference type="Proteomes" id="UP000291020">
    <property type="component" value="Unassembled WGS sequence"/>
</dbReference>
<proteinExistence type="predicted"/>
<protein>
    <submittedName>
        <fullName evidence="2">Uncharacterized protein</fullName>
    </submittedName>
</protein>
<dbReference type="AlphaFoldDB" id="A0A452IX04"/>
<accession>A0A452IX04</accession>
<reference evidence="2" key="2">
    <citation type="submission" date="2025-08" db="UniProtKB">
        <authorList>
            <consortium name="Ensembl"/>
        </authorList>
    </citation>
    <scope>IDENTIFICATION</scope>
</reference>
<dbReference type="Ensembl" id="ENSGAGT00000036973.1">
    <property type="protein sequence ID" value="ENSGAGP00000032621.1"/>
    <property type="gene ID" value="ENSGAGG00000023320.1"/>
</dbReference>
<reference evidence="2" key="3">
    <citation type="submission" date="2025-09" db="UniProtKB">
        <authorList>
            <consortium name="Ensembl"/>
        </authorList>
    </citation>
    <scope>IDENTIFICATION</scope>
</reference>
<feature type="compositionally biased region" description="Polar residues" evidence="1">
    <location>
        <begin position="11"/>
        <end position="31"/>
    </location>
</feature>
<feature type="compositionally biased region" description="Acidic residues" evidence="1">
    <location>
        <begin position="37"/>
        <end position="47"/>
    </location>
</feature>